<dbReference type="OrthoDB" id="9807888at2"/>
<feature type="domain" description="Solute-binding protein family 3/N-terminal" evidence="6">
    <location>
        <begin position="57"/>
        <end position="283"/>
    </location>
</feature>
<feature type="transmembrane region" description="Helical" evidence="5">
    <location>
        <begin position="368"/>
        <end position="386"/>
    </location>
</feature>
<dbReference type="GO" id="GO:0006865">
    <property type="term" value="P:amino acid transport"/>
    <property type="evidence" value="ECO:0007669"/>
    <property type="project" value="TreeGrafter"/>
</dbReference>
<dbReference type="Pfam" id="PF00497">
    <property type="entry name" value="SBP_bac_3"/>
    <property type="match status" value="1"/>
</dbReference>
<accession>A0A1C5H6S5</accession>
<feature type="transmembrane region" description="Helical" evidence="5">
    <location>
        <begin position="534"/>
        <end position="552"/>
    </location>
</feature>
<organism evidence="7 8">
    <name type="scientific">Micromonospora rifamycinica</name>
    <dbReference type="NCBI Taxonomy" id="291594"/>
    <lineage>
        <taxon>Bacteria</taxon>
        <taxon>Bacillati</taxon>
        <taxon>Actinomycetota</taxon>
        <taxon>Actinomycetes</taxon>
        <taxon>Micromonosporales</taxon>
        <taxon>Micromonosporaceae</taxon>
        <taxon>Micromonospora</taxon>
    </lineage>
</organism>
<feature type="region of interest" description="Disordered" evidence="4">
    <location>
        <begin position="598"/>
        <end position="622"/>
    </location>
</feature>
<evidence type="ECO:0000313" key="8">
    <source>
        <dbReference type="Proteomes" id="UP000198226"/>
    </source>
</evidence>
<comment type="similarity">
    <text evidence="1">Belongs to the bacterial solute-binding protein 3 family.</text>
</comment>
<protein>
    <submittedName>
        <fullName evidence="7">ABC-type amino acid transport substrate-binding protein</fullName>
    </submittedName>
</protein>
<dbReference type="PANTHER" id="PTHR30085:SF6">
    <property type="entry name" value="ABC TRANSPORTER GLUTAMINE-BINDING PROTEIN GLNH"/>
    <property type="match status" value="1"/>
</dbReference>
<feature type="region of interest" description="Disordered" evidence="4">
    <location>
        <begin position="324"/>
        <end position="362"/>
    </location>
</feature>
<dbReference type="RefSeq" id="WP_157746949.1">
    <property type="nucleotide sequence ID" value="NZ_LRMV01000040.1"/>
</dbReference>
<dbReference type="InterPro" id="IPR051455">
    <property type="entry name" value="Bact_solute-bind_prot3"/>
</dbReference>
<dbReference type="GO" id="GO:0030288">
    <property type="term" value="C:outer membrane-bounded periplasmic space"/>
    <property type="evidence" value="ECO:0007669"/>
    <property type="project" value="TreeGrafter"/>
</dbReference>
<dbReference type="PANTHER" id="PTHR30085">
    <property type="entry name" value="AMINO ACID ABC TRANSPORTER PERMEASE"/>
    <property type="match status" value="1"/>
</dbReference>
<evidence type="ECO:0000256" key="5">
    <source>
        <dbReference type="SAM" id="Phobius"/>
    </source>
</evidence>
<evidence type="ECO:0000256" key="3">
    <source>
        <dbReference type="ARBA" id="ARBA00022729"/>
    </source>
</evidence>
<dbReference type="GO" id="GO:0005576">
    <property type="term" value="C:extracellular region"/>
    <property type="evidence" value="ECO:0007669"/>
    <property type="project" value="TreeGrafter"/>
</dbReference>
<keyword evidence="5" id="KW-0812">Transmembrane</keyword>
<evidence type="ECO:0000259" key="6">
    <source>
        <dbReference type="SMART" id="SM00062"/>
    </source>
</evidence>
<keyword evidence="8" id="KW-1185">Reference proteome</keyword>
<keyword evidence="3" id="KW-0732">Signal</keyword>
<keyword evidence="2" id="KW-0813">Transport</keyword>
<feature type="compositionally biased region" description="Basic residues" evidence="4">
    <location>
        <begin position="324"/>
        <end position="340"/>
    </location>
</feature>
<evidence type="ECO:0000313" key="7">
    <source>
        <dbReference type="EMBL" id="SCG41694.1"/>
    </source>
</evidence>
<feature type="transmembrane region" description="Helical" evidence="5">
    <location>
        <begin position="559"/>
        <end position="582"/>
    </location>
</feature>
<evidence type="ECO:0000256" key="1">
    <source>
        <dbReference type="ARBA" id="ARBA00010333"/>
    </source>
</evidence>
<dbReference type="EMBL" id="LT607752">
    <property type="protein sequence ID" value="SCG41694.1"/>
    <property type="molecule type" value="Genomic_DNA"/>
</dbReference>
<feature type="transmembrane region" description="Helical" evidence="5">
    <location>
        <begin position="508"/>
        <end position="528"/>
    </location>
</feature>
<dbReference type="SUPFAM" id="SSF53850">
    <property type="entry name" value="Periplasmic binding protein-like II"/>
    <property type="match status" value="1"/>
</dbReference>
<dbReference type="Proteomes" id="UP000198226">
    <property type="component" value="Chromosome I"/>
</dbReference>
<dbReference type="AlphaFoldDB" id="A0A1C5H6S5"/>
<evidence type="ECO:0000256" key="4">
    <source>
        <dbReference type="SAM" id="MobiDB-lite"/>
    </source>
</evidence>
<feature type="transmembrane region" description="Helical" evidence="5">
    <location>
        <begin position="407"/>
        <end position="438"/>
    </location>
</feature>
<evidence type="ECO:0000256" key="2">
    <source>
        <dbReference type="ARBA" id="ARBA00022448"/>
    </source>
</evidence>
<feature type="transmembrane region" description="Helical" evidence="5">
    <location>
        <begin position="462"/>
        <end position="487"/>
    </location>
</feature>
<reference evidence="8" key="1">
    <citation type="submission" date="2016-06" db="EMBL/GenBank/DDBJ databases">
        <authorList>
            <person name="Varghese N."/>
            <person name="Submissions Spin"/>
        </authorList>
    </citation>
    <scope>NUCLEOTIDE SEQUENCE [LARGE SCALE GENOMIC DNA]</scope>
    <source>
        <strain evidence="8">DSM 44983</strain>
    </source>
</reference>
<feature type="compositionally biased region" description="Gly residues" evidence="4">
    <location>
        <begin position="350"/>
        <end position="362"/>
    </location>
</feature>
<dbReference type="Gene3D" id="3.40.190.10">
    <property type="entry name" value="Periplasmic binding protein-like II"/>
    <property type="match status" value="2"/>
</dbReference>
<name>A0A1C5H6S5_9ACTN</name>
<gene>
    <name evidence="7" type="ORF">GA0070623_0813</name>
</gene>
<proteinExistence type="inferred from homology"/>
<keyword evidence="5" id="KW-1133">Transmembrane helix</keyword>
<sequence length="705" mass="73553">MRLRARRLSGRRDPWRGTGPFLALALVAVSTAAFSLVASKSPTIADYLRRSSIAGRELRVGVLADQPLLSTPVKDPGTKDPDAQKQFTGFDASLATFLARSIGVSAEFVPLESTERLDALTSGRVDVLLGGLVITAERQRVVEFAGPYLIGETVMATRGDRPTDPGRDRLCVVPGSGAAADATRLGNPLLLARDLRHCLTAVRAGRADAVAGDEILLRGLVWAAEPGWRVNDIPGTASAAYGIGVARDDPALKALVDSFLVASLRKKKSGAWEKAMDATLRKAGFAGSQPYAPGRLLRDGSDGQDGTGGIVGLPAAVSPVVAGRSRRGRTLAHRRRRRTSGRTVTRRPAGVGGTPAGEPGPGGAAPGVWSLLVGVPVAVSALYLWIQSGGDRQFTLMLAQSINPINFLAAVSLSVVWVFPALPALVFTIGAMVLGAAVDGADRRRLRDRYAVARWTDRAPGWAVWGSILAAAASTPLVFVPAWALALRVVGRRGAAGRVGGRRPGRGWVAVGLPLYATVVGAAVGAALAEGEEVLALIAGWPAVLLLTRATGPLRPGQVAAFVRAAALLAVLLTLGVLYAVVSTPILPSTAIQVAVPTAAPPTPASSGSPAPNDPDTDPPTRQLRGYVVSTDDESTTVLSDRGGVEIVANDVIRSRVSCPSLVDLPGDSAELFGLPLRESLLKALARRQRPTTVQDPRCLLRPDG</sequence>
<dbReference type="SMART" id="SM00062">
    <property type="entry name" value="PBPb"/>
    <property type="match status" value="1"/>
</dbReference>
<keyword evidence="5" id="KW-0472">Membrane</keyword>
<dbReference type="InterPro" id="IPR001638">
    <property type="entry name" value="Solute-binding_3/MltF_N"/>
</dbReference>